<protein>
    <submittedName>
        <fullName evidence="1">Putative rhamnosyl transferase</fullName>
    </submittedName>
</protein>
<dbReference type="AlphaFoldDB" id="A0A1G7A5A6"/>
<dbReference type="InterPro" id="IPR029044">
    <property type="entry name" value="Nucleotide-diphossugar_trans"/>
</dbReference>
<keyword evidence="2" id="KW-1185">Reference proteome</keyword>
<dbReference type="EMBL" id="FMZV01000014">
    <property type="protein sequence ID" value="SDE09803.1"/>
    <property type="molecule type" value="Genomic_DNA"/>
</dbReference>
<keyword evidence="1" id="KW-0808">Transferase</keyword>
<dbReference type="Proteomes" id="UP000199628">
    <property type="component" value="Unassembled WGS sequence"/>
</dbReference>
<dbReference type="Pfam" id="PF11316">
    <property type="entry name" value="Rhamno_transf"/>
    <property type="match status" value="1"/>
</dbReference>
<reference evidence="2" key="1">
    <citation type="submission" date="2016-10" db="EMBL/GenBank/DDBJ databases">
        <authorList>
            <person name="Varghese N."/>
            <person name="Submissions S."/>
        </authorList>
    </citation>
    <scope>NUCLEOTIDE SEQUENCE [LARGE SCALE GENOMIC DNA]</scope>
    <source>
        <strain evidence="2">CGMCC 1.9108</strain>
    </source>
</reference>
<dbReference type="SUPFAM" id="SSF53448">
    <property type="entry name" value="Nucleotide-diphospho-sugar transferases"/>
    <property type="match status" value="1"/>
</dbReference>
<proteinExistence type="predicted"/>
<name>A0A1G7A5A6_9RHOB</name>
<sequence>MSERAVSTGLFVNSKDMQVIGLCRFSYPALGGFQVEHETIDERISYLYAEDRLEERFRLMETVALPCLREQTDQEFELIIVIGDSLPKLHCDRLHELTADMPQVRIVSEPPRPQREVMKELLNEARKDPSRPCLQFRHDDDDAVSVDFIERLRQTVRDCPGLIRDNRTMAVDYNRGYVAEVGAHGISATETVRSLYVAALGMYVAGNCSLTIMNFAHEKIGRFMPVVSLSDTPMWVRTHNGYNDSRQKKVKPVPVEPLTTEQKAEFAIRFAVRDDHVKRAFSGE</sequence>
<dbReference type="STRING" id="639004.SAMN04488239_1145"/>
<dbReference type="GO" id="GO:0016740">
    <property type="term" value="F:transferase activity"/>
    <property type="evidence" value="ECO:0007669"/>
    <property type="project" value="UniProtKB-KW"/>
</dbReference>
<evidence type="ECO:0000313" key="2">
    <source>
        <dbReference type="Proteomes" id="UP000199628"/>
    </source>
</evidence>
<dbReference type="InterPro" id="IPR021466">
    <property type="entry name" value="Put_rhamnosyl_transferase"/>
</dbReference>
<evidence type="ECO:0000313" key="1">
    <source>
        <dbReference type="EMBL" id="SDE09803.1"/>
    </source>
</evidence>
<gene>
    <name evidence="1" type="ORF">SAMN04488239_1145</name>
</gene>
<organism evidence="1 2">
    <name type="scientific">Ruegeria marina</name>
    <dbReference type="NCBI Taxonomy" id="639004"/>
    <lineage>
        <taxon>Bacteria</taxon>
        <taxon>Pseudomonadati</taxon>
        <taxon>Pseudomonadota</taxon>
        <taxon>Alphaproteobacteria</taxon>
        <taxon>Rhodobacterales</taxon>
        <taxon>Roseobacteraceae</taxon>
        <taxon>Ruegeria</taxon>
    </lineage>
</organism>
<accession>A0A1G7A5A6</accession>